<keyword evidence="6" id="KW-0560">Oxidoreductase</keyword>
<evidence type="ECO:0000256" key="1">
    <source>
        <dbReference type="ARBA" id="ARBA00001974"/>
    </source>
</evidence>
<dbReference type="SUPFAM" id="SSF56645">
    <property type="entry name" value="Acyl-CoA dehydrogenase NM domain-like"/>
    <property type="match status" value="1"/>
</dbReference>
<dbReference type="PANTHER" id="PTHR48083:SF13">
    <property type="entry name" value="ACYL-COA DEHYDROGENASE FAMILY MEMBER 11"/>
    <property type="match status" value="1"/>
</dbReference>
<comment type="cofactor">
    <cofactor evidence="1">
        <name>FAD</name>
        <dbReference type="ChEBI" id="CHEBI:57692"/>
    </cofactor>
</comment>
<feature type="domain" description="Acyl-CoA dehydrogenase/oxidase C-terminal" evidence="7">
    <location>
        <begin position="252"/>
        <end position="401"/>
    </location>
</feature>
<dbReference type="InterPro" id="IPR006091">
    <property type="entry name" value="Acyl-CoA_Oxase/DH_mid-dom"/>
</dbReference>
<dbReference type="InterPro" id="IPR046373">
    <property type="entry name" value="Acyl-CoA_Oxase/DH_mid-dom_sf"/>
</dbReference>
<proteinExistence type="inferred from homology"/>
<evidence type="ECO:0000313" key="10">
    <source>
        <dbReference type="EMBL" id="RZT92923.1"/>
    </source>
</evidence>
<dbReference type="InterPro" id="IPR009100">
    <property type="entry name" value="AcylCoA_DH/oxidase_NM_dom_sf"/>
</dbReference>
<accession>A0A4Q7VC74</accession>
<dbReference type="GO" id="GO:0050660">
    <property type="term" value="F:flavin adenine dinucleotide binding"/>
    <property type="evidence" value="ECO:0007669"/>
    <property type="project" value="InterPro"/>
</dbReference>
<comment type="subunit">
    <text evidence="3">Homodimer.</text>
</comment>
<dbReference type="Pfam" id="PF02770">
    <property type="entry name" value="Acyl-CoA_dh_M"/>
    <property type="match status" value="1"/>
</dbReference>
<dbReference type="Gene3D" id="1.20.140.10">
    <property type="entry name" value="Butyryl-CoA Dehydrogenase, subunit A, domain 3"/>
    <property type="match status" value="1"/>
</dbReference>
<feature type="domain" description="Acyl-CoA oxidase/dehydrogenase middle" evidence="8">
    <location>
        <begin position="143"/>
        <end position="238"/>
    </location>
</feature>
<dbReference type="SUPFAM" id="SSF47203">
    <property type="entry name" value="Acyl-CoA dehydrogenase C-terminal domain-like"/>
    <property type="match status" value="1"/>
</dbReference>
<feature type="domain" description="Acyl-CoA dehydrogenase/oxidase N-terminal" evidence="9">
    <location>
        <begin position="19"/>
        <end position="138"/>
    </location>
</feature>
<dbReference type="InterPro" id="IPR013786">
    <property type="entry name" value="AcylCoA_DH/ox_N"/>
</dbReference>
<protein>
    <submittedName>
        <fullName evidence="10">Acyl-CoA dehydrogenase</fullName>
    </submittedName>
</protein>
<evidence type="ECO:0000259" key="8">
    <source>
        <dbReference type="Pfam" id="PF02770"/>
    </source>
</evidence>
<dbReference type="GO" id="GO:0005737">
    <property type="term" value="C:cytoplasm"/>
    <property type="evidence" value="ECO:0007669"/>
    <property type="project" value="TreeGrafter"/>
</dbReference>
<keyword evidence="5" id="KW-0274">FAD</keyword>
<dbReference type="Gene3D" id="1.10.540.10">
    <property type="entry name" value="Acyl-CoA dehydrogenase/oxidase, N-terminal domain"/>
    <property type="match status" value="1"/>
</dbReference>
<keyword evidence="4" id="KW-0285">Flavoprotein</keyword>
<name>A0A4Q7VC74_9BURK</name>
<dbReference type="Pfam" id="PF00441">
    <property type="entry name" value="Acyl-CoA_dh_1"/>
    <property type="match status" value="1"/>
</dbReference>
<dbReference type="Proteomes" id="UP000293398">
    <property type="component" value="Unassembled WGS sequence"/>
</dbReference>
<dbReference type="GO" id="GO:0003995">
    <property type="term" value="F:acyl-CoA dehydrogenase activity"/>
    <property type="evidence" value="ECO:0007669"/>
    <property type="project" value="TreeGrafter"/>
</dbReference>
<evidence type="ECO:0000256" key="6">
    <source>
        <dbReference type="ARBA" id="ARBA00023002"/>
    </source>
</evidence>
<evidence type="ECO:0000259" key="9">
    <source>
        <dbReference type="Pfam" id="PF02771"/>
    </source>
</evidence>
<dbReference type="AlphaFoldDB" id="A0A4Q7VC74"/>
<dbReference type="EMBL" id="SHKO01000003">
    <property type="protein sequence ID" value="RZT92923.1"/>
    <property type="molecule type" value="Genomic_DNA"/>
</dbReference>
<evidence type="ECO:0000256" key="5">
    <source>
        <dbReference type="ARBA" id="ARBA00022827"/>
    </source>
</evidence>
<dbReference type="InterPro" id="IPR036250">
    <property type="entry name" value="AcylCo_DH-like_C"/>
</dbReference>
<dbReference type="Pfam" id="PF02771">
    <property type="entry name" value="Acyl-CoA_dh_N"/>
    <property type="match status" value="1"/>
</dbReference>
<dbReference type="InterPro" id="IPR037069">
    <property type="entry name" value="AcylCoA_DH/ox_N_sf"/>
</dbReference>
<comment type="similarity">
    <text evidence="2">Belongs to the acyl-CoA dehydrogenase family.</text>
</comment>
<evidence type="ECO:0000256" key="3">
    <source>
        <dbReference type="ARBA" id="ARBA00011738"/>
    </source>
</evidence>
<evidence type="ECO:0000256" key="4">
    <source>
        <dbReference type="ARBA" id="ARBA00022630"/>
    </source>
</evidence>
<comment type="caution">
    <text evidence="10">The sequence shown here is derived from an EMBL/GenBank/DDBJ whole genome shotgun (WGS) entry which is preliminary data.</text>
</comment>
<gene>
    <name evidence="10" type="ORF">EV681_3686</name>
</gene>
<keyword evidence="11" id="KW-1185">Reference proteome</keyword>
<evidence type="ECO:0000259" key="7">
    <source>
        <dbReference type="Pfam" id="PF00441"/>
    </source>
</evidence>
<dbReference type="InterPro" id="IPR009075">
    <property type="entry name" value="AcylCo_DH/oxidase_C"/>
</dbReference>
<dbReference type="PANTHER" id="PTHR48083">
    <property type="entry name" value="MEDIUM-CHAIN SPECIFIC ACYL-COA DEHYDROGENASE, MITOCHONDRIAL-RELATED"/>
    <property type="match status" value="1"/>
</dbReference>
<evidence type="ECO:0000256" key="2">
    <source>
        <dbReference type="ARBA" id="ARBA00009347"/>
    </source>
</evidence>
<dbReference type="Gene3D" id="2.40.110.10">
    <property type="entry name" value="Butyryl-CoA Dehydrogenase, subunit A, domain 2"/>
    <property type="match status" value="1"/>
</dbReference>
<organism evidence="10 11">
    <name type="scientific">Advenella incenata</name>
    <dbReference type="NCBI Taxonomy" id="267800"/>
    <lineage>
        <taxon>Bacteria</taxon>
        <taxon>Pseudomonadati</taxon>
        <taxon>Pseudomonadota</taxon>
        <taxon>Betaproteobacteria</taxon>
        <taxon>Burkholderiales</taxon>
        <taxon>Alcaligenaceae</taxon>
    </lineage>
</organism>
<evidence type="ECO:0000313" key="11">
    <source>
        <dbReference type="Proteomes" id="UP000293398"/>
    </source>
</evidence>
<sequence length="411" mass="46251">MAAICNHLYRDKKLDFTLSEETEQLRVKIRRFVDETLIPLEKQPDSYDEHENIAPALLKTVQQQARAQGLWSLQMPLARGGRGLSMAQMAPCYEEMNRSLFGPVVFNSAAPDDGNMMVLEKVATEAQKTRWLQPIVDGTVRSSFVMTEPAPGSGSDPSMMQTTATREGNDWVIRGRKHFITGAGVASHFILMARTSDDSRKGLTAFLFHRDDPGWEIARRIPIMGPEEHGGHCELIFDGLRIADENRLMNVGDGLKLTQIRLGPARLTHCMRWLGLAKRSMEIATDYVSHRESFGAKLAEREGVQWLLGEAAMEIQISRLLTMHAAWKLDQGDFARKEVSMAKVAVADTLHKAVDTAIQLCGARGYSKDTPLEWIYRYARQARLVDGASEVHKMVLSRNLLLEGNDFWRWG</sequence>
<dbReference type="InterPro" id="IPR050741">
    <property type="entry name" value="Acyl-CoA_dehydrogenase"/>
</dbReference>
<reference evidence="10 11" key="1">
    <citation type="submission" date="2019-02" db="EMBL/GenBank/DDBJ databases">
        <title>Genomic Encyclopedia of Type Strains, Phase IV (KMG-IV): sequencing the most valuable type-strain genomes for metagenomic binning, comparative biology and taxonomic classification.</title>
        <authorList>
            <person name="Goeker M."/>
        </authorList>
    </citation>
    <scope>NUCLEOTIDE SEQUENCE [LARGE SCALE GENOMIC DNA]</scope>
    <source>
        <strain evidence="10 11">DSM 23814</strain>
    </source>
</reference>
<dbReference type="GO" id="GO:0033539">
    <property type="term" value="P:fatty acid beta-oxidation using acyl-CoA dehydrogenase"/>
    <property type="evidence" value="ECO:0007669"/>
    <property type="project" value="TreeGrafter"/>
</dbReference>